<name>A0A0X8HT04_9SACH</name>
<evidence type="ECO:0000256" key="2">
    <source>
        <dbReference type="ARBA" id="ARBA00009111"/>
    </source>
</evidence>
<reference evidence="7 8" key="1">
    <citation type="submission" date="2016-01" db="EMBL/GenBank/DDBJ databases">
        <title>Genome sequence of the yeast Holleya sinecauda.</title>
        <authorList>
            <person name="Dietrich F.S."/>
        </authorList>
    </citation>
    <scope>NUCLEOTIDE SEQUENCE [LARGE SCALE GENOMIC DNA]</scope>
    <source>
        <strain evidence="7 8">ATCC 58844</strain>
    </source>
</reference>
<evidence type="ECO:0000259" key="6">
    <source>
        <dbReference type="Pfam" id="PF16035"/>
    </source>
</evidence>
<evidence type="ECO:0000256" key="3">
    <source>
        <dbReference type="ARBA" id="ARBA00018755"/>
    </source>
</evidence>
<evidence type="ECO:0000313" key="7">
    <source>
        <dbReference type="EMBL" id="AMD20962.1"/>
    </source>
</evidence>
<dbReference type="InterPro" id="IPR016087">
    <property type="entry name" value="Chalcone_isomerase"/>
</dbReference>
<gene>
    <name evidence="7" type="ORF">AW171_hschr52891</name>
</gene>
<dbReference type="GeneID" id="28724234"/>
<dbReference type="STRING" id="45286.A0A0X8HT04"/>
<dbReference type="AlphaFoldDB" id="A0A0X8HT04"/>
<dbReference type="EMBL" id="CP014245">
    <property type="protein sequence ID" value="AMD20962.1"/>
    <property type="molecule type" value="Genomic_DNA"/>
</dbReference>
<dbReference type="InterPro" id="IPR036298">
    <property type="entry name" value="Chalcone_isomerase_sf"/>
</dbReference>
<comment type="similarity">
    <text evidence="2">Belongs to the AIM18/AIM46 family.</text>
</comment>
<accession>A0A0X8HT04</accession>
<protein>
    <recommendedName>
        <fullName evidence="3">Altered inheritance of mitochondria protein 18, mitochondrial</fullName>
    </recommendedName>
</protein>
<evidence type="ECO:0000256" key="1">
    <source>
        <dbReference type="ARBA" id="ARBA00004173"/>
    </source>
</evidence>
<dbReference type="PANTHER" id="PTHR47284">
    <property type="entry name" value="FATTY-ACID-BINDING PROTEIN 2"/>
    <property type="match status" value="1"/>
</dbReference>
<dbReference type="SUPFAM" id="SSF54626">
    <property type="entry name" value="Chalcone isomerase"/>
    <property type="match status" value="1"/>
</dbReference>
<proteinExistence type="inferred from homology"/>
<dbReference type="RefSeq" id="XP_017987958.1">
    <property type="nucleotide sequence ID" value="XM_018132761.1"/>
</dbReference>
<dbReference type="PANTHER" id="PTHR47284:SF3">
    <property type="entry name" value="FATTY-ACID-BINDING PROTEIN 2"/>
    <property type="match status" value="1"/>
</dbReference>
<dbReference type="Gene3D" id="3.50.70.10">
    <property type="match status" value="1"/>
</dbReference>
<dbReference type="GO" id="GO:0005739">
    <property type="term" value="C:mitochondrion"/>
    <property type="evidence" value="ECO:0007669"/>
    <property type="project" value="UniProtKB-SubCell"/>
</dbReference>
<feature type="domain" description="Chalcone isomerase" evidence="6">
    <location>
        <begin position="102"/>
        <end position="297"/>
    </location>
</feature>
<dbReference type="GO" id="GO:0016872">
    <property type="term" value="F:intramolecular lyase activity"/>
    <property type="evidence" value="ECO:0007669"/>
    <property type="project" value="InterPro"/>
</dbReference>
<keyword evidence="4" id="KW-0809">Transit peptide</keyword>
<dbReference type="Proteomes" id="UP000243052">
    <property type="component" value="Chromosome v"/>
</dbReference>
<evidence type="ECO:0000256" key="5">
    <source>
        <dbReference type="ARBA" id="ARBA00023128"/>
    </source>
</evidence>
<evidence type="ECO:0000313" key="8">
    <source>
        <dbReference type="Proteomes" id="UP000243052"/>
    </source>
</evidence>
<organism evidence="7 8">
    <name type="scientific">Eremothecium sinecaudum</name>
    <dbReference type="NCBI Taxonomy" id="45286"/>
    <lineage>
        <taxon>Eukaryota</taxon>
        <taxon>Fungi</taxon>
        <taxon>Dikarya</taxon>
        <taxon>Ascomycota</taxon>
        <taxon>Saccharomycotina</taxon>
        <taxon>Saccharomycetes</taxon>
        <taxon>Saccharomycetales</taxon>
        <taxon>Saccharomycetaceae</taxon>
        <taxon>Eremothecium</taxon>
    </lineage>
</organism>
<dbReference type="InterPro" id="IPR016088">
    <property type="entry name" value="Chalcone_isomerase_3-sand"/>
</dbReference>
<dbReference type="OrthoDB" id="18193at2759"/>
<evidence type="ECO:0000256" key="4">
    <source>
        <dbReference type="ARBA" id="ARBA00022946"/>
    </source>
</evidence>
<keyword evidence="8" id="KW-1185">Reference proteome</keyword>
<dbReference type="Pfam" id="PF16035">
    <property type="entry name" value="Chalcone_2"/>
    <property type="match status" value="1"/>
</dbReference>
<keyword evidence="5" id="KW-0496">Mitochondrion</keyword>
<comment type="subcellular location">
    <subcellularLocation>
        <location evidence="1">Mitochondrion</location>
    </subcellularLocation>
</comment>
<sequence length="308" mass="33990">MSRFTNSSRLFLLLKNGFKRPAYILGRGFVPVGIETVVTRSRYSTAAKTAIFASTLALPFLLCSPAINDSDIKASLEKTITVDPAVTPFPYELTPESAPVSTDFTMLGYGVRTVTFLSFKVYGIGIYVATKDLELIPKVLNSQFMKALTDVDKNLSHKENVQVALDDDENSRIVIDNILAAGVRMVAKITPLRNTDFKHMKDGLIKSILKHPGCKLDPEAVKRGIEELRNAISRKGSMPKDNDLYLELLQDGSLQASYYDRKNDKSMKIGNVSEPLIGKLLFGQYLSGGSPLCEKAKLTSSKKIVDML</sequence>